<evidence type="ECO:0000256" key="1">
    <source>
        <dbReference type="ARBA" id="ARBA00022679"/>
    </source>
</evidence>
<name>A0ABD5EAN0_9ACTN</name>
<dbReference type="AlphaFoldDB" id="A0ABD5EAN0"/>
<feature type="domain" description="Glycosyl transferase family 1" evidence="2">
    <location>
        <begin position="235"/>
        <end position="348"/>
    </location>
</feature>
<dbReference type="GO" id="GO:0016757">
    <property type="term" value="F:glycosyltransferase activity"/>
    <property type="evidence" value="ECO:0007669"/>
    <property type="project" value="UniProtKB-KW"/>
</dbReference>
<sequence>MTSVESHLAGIVVVNEKYFPHSEKDPAHVGATSFAHSVLRFLRQVELCAGILLYKRDESLTEPLMHFEHRAGFLCAIMRFNFGMDDQAVSRCIAKASQRLLDAQDIRRPAMLYYQTDALLGFHPEELSACVTHHGPFVSDFIGRFPAEETGQAFGDAVKALHLLKYQELGLEKLRYSDRMFVLQHSHIQRRHLIDRGVDARRIRAVRPPIPVLNSAETLQGEKLCAFVTGAELLVFTAVARLDYFKNIELLVDASVQARQRGIPLRMLIVGDEADNDVRRRQLLRRVPTEHLPSFMATSKLSKPQLHALFREVRHQGLFVCPSRYETLGITPLEAALSGVCTLMTNSERVEAGRFFPATYRFEPSPAGLCGAIERIHYSDPGVQHMGKELQGVISEQISEEKFERDALSAWGHFSDTAQELTPTADLAT</sequence>
<dbReference type="Proteomes" id="UP001183607">
    <property type="component" value="Unassembled WGS sequence"/>
</dbReference>
<dbReference type="Gene3D" id="3.40.50.2000">
    <property type="entry name" value="Glycogen Phosphorylase B"/>
    <property type="match status" value="1"/>
</dbReference>
<evidence type="ECO:0000259" key="2">
    <source>
        <dbReference type="Pfam" id="PF00534"/>
    </source>
</evidence>
<accession>A0ABD5EAN0</accession>
<proteinExistence type="predicted"/>
<dbReference type="SUPFAM" id="SSF53756">
    <property type="entry name" value="UDP-Glycosyltransferase/glycogen phosphorylase"/>
    <property type="match status" value="1"/>
</dbReference>
<keyword evidence="3" id="KW-0328">Glycosyltransferase</keyword>
<dbReference type="RefSeq" id="WP_139121317.1">
    <property type="nucleotide sequence ID" value="NZ_JAVRER010000046.1"/>
</dbReference>
<dbReference type="InterPro" id="IPR001296">
    <property type="entry name" value="Glyco_trans_1"/>
</dbReference>
<reference evidence="4" key="1">
    <citation type="submission" date="2023-07" db="EMBL/GenBank/DDBJ databases">
        <title>30 novel species of actinomycetes from the DSMZ collection.</title>
        <authorList>
            <person name="Nouioui I."/>
        </authorList>
    </citation>
    <scope>NUCLEOTIDE SEQUENCE [LARGE SCALE GENOMIC DNA]</scope>
    <source>
        <strain evidence="4">DSM 41982</strain>
    </source>
</reference>
<evidence type="ECO:0000313" key="3">
    <source>
        <dbReference type="EMBL" id="MDT0418491.1"/>
    </source>
</evidence>
<dbReference type="Pfam" id="PF00534">
    <property type="entry name" value="Glycos_transf_1"/>
    <property type="match status" value="1"/>
</dbReference>
<dbReference type="EMBL" id="JAVRER010000046">
    <property type="protein sequence ID" value="MDT0418491.1"/>
    <property type="molecule type" value="Genomic_DNA"/>
</dbReference>
<dbReference type="EC" id="2.4.-.-" evidence="3"/>
<organism evidence="3 4">
    <name type="scientific">Streptomyces evansiae</name>
    <dbReference type="NCBI Taxonomy" id="3075535"/>
    <lineage>
        <taxon>Bacteria</taxon>
        <taxon>Bacillati</taxon>
        <taxon>Actinomycetota</taxon>
        <taxon>Actinomycetes</taxon>
        <taxon>Kitasatosporales</taxon>
        <taxon>Streptomycetaceae</taxon>
        <taxon>Streptomyces</taxon>
    </lineage>
</organism>
<comment type="caution">
    <text evidence="3">The sequence shown here is derived from an EMBL/GenBank/DDBJ whole genome shotgun (WGS) entry which is preliminary data.</text>
</comment>
<protein>
    <submittedName>
        <fullName evidence="3">Glycosyltransferase</fullName>
        <ecNumber evidence="3">2.4.-.-</ecNumber>
    </submittedName>
</protein>
<evidence type="ECO:0000313" key="4">
    <source>
        <dbReference type="Proteomes" id="UP001183607"/>
    </source>
</evidence>
<keyword evidence="1 3" id="KW-0808">Transferase</keyword>
<gene>
    <name evidence="3" type="ORF">RM574_23690</name>
</gene>